<dbReference type="EMBL" id="CAJMWX010001544">
    <property type="protein sequence ID" value="CAE6495461.1"/>
    <property type="molecule type" value="Genomic_DNA"/>
</dbReference>
<evidence type="ECO:0000313" key="1">
    <source>
        <dbReference type="EMBL" id="CAE6473295.1"/>
    </source>
</evidence>
<dbReference type="Proteomes" id="UP000663888">
    <property type="component" value="Unassembled WGS sequence"/>
</dbReference>
<accession>A0A8H3C5C9</accession>
<evidence type="ECO:0000313" key="3">
    <source>
        <dbReference type="Proteomes" id="UP000663861"/>
    </source>
</evidence>
<dbReference type="EMBL" id="CAJMWY010001689">
    <property type="protein sequence ID" value="CAE6473295.1"/>
    <property type="molecule type" value="Genomic_DNA"/>
</dbReference>
<comment type="caution">
    <text evidence="1">The sequence shown here is derived from an EMBL/GenBank/DDBJ whole genome shotgun (WGS) entry which is preliminary data.</text>
</comment>
<dbReference type="AlphaFoldDB" id="A0A8H3C5C9"/>
<gene>
    <name evidence="2" type="ORF">RDB_LOCUS146255</name>
    <name evidence="1" type="ORF">RDB_LOCUS86331</name>
</gene>
<dbReference type="Proteomes" id="UP000663861">
    <property type="component" value="Unassembled WGS sequence"/>
</dbReference>
<organism evidence="1 3">
    <name type="scientific">Rhizoctonia solani</name>
    <dbReference type="NCBI Taxonomy" id="456999"/>
    <lineage>
        <taxon>Eukaryota</taxon>
        <taxon>Fungi</taxon>
        <taxon>Dikarya</taxon>
        <taxon>Basidiomycota</taxon>
        <taxon>Agaricomycotina</taxon>
        <taxon>Agaricomycetes</taxon>
        <taxon>Cantharellales</taxon>
        <taxon>Ceratobasidiaceae</taxon>
        <taxon>Rhizoctonia</taxon>
    </lineage>
</organism>
<name>A0A8H3C5C9_9AGAM</name>
<sequence length="105" mass="11526">MTVAMMGRPSLDNGSPSNDFLRMMKDPALVAKDLTRLAEMLAEQGKLEEALDASQAATTMYQHSLGLPVVESCDQVSQCKCDIPNTDHDELLLCYHQAGVRTSLR</sequence>
<proteinExistence type="predicted"/>
<protein>
    <submittedName>
        <fullName evidence="1">Uncharacterized protein</fullName>
    </submittedName>
</protein>
<reference evidence="1" key="1">
    <citation type="submission" date="2021-01" db="EMBL/GenBank/DDBJ databases">
        <authorList>
            <person name="Kaushik A."/>
        </authorList>
    </citation>
    <scope>NUCLEOTIDE SEQUENCE</scope>
    <source>
        <strain evidence="2">AG4-R118</strain>
        <strain evidence="1">AG4-RS23</strain>
    </source>
</reference>
<evidence type="ECO:0000313" key="2">
    <source>
        <dbReference type="EMBL" id="CAE6495461.1"/>
    </source>
</evidence>